<dbReference type="AlphaFoldDB" id="A0A239P1E6"/>
<evidence type="ECO:0000313" key="1">
    <source>
        <dbReference type="EMBL" id="SNT60822.1"/>
    </source>
</evidence>
<evidence type="ECO:0000313" key="2">
    <source>
        <dbReference type="Proteomes" id="UP000198280"/>
    </source>
</evidence>
<dbReference type="Proteomes" id="UP000198280">
    <property type="component" value="Unassembled WGS sequence"/>
</dbReference>
<accession>A0A239P1E6</accession>
<organism evidence="1 2">
    <name type="scientific">Actinacidiphila glaucinigra</name>
    <dbReference type="NCBI Taxonomy" id="235986"/>
    <lineage>
        <taxon>Bacteria</taxon>
        <taxon>Bacillati</taxon>
        <taxon>Actinomycetota</taxon>
        <taxon>Actinomycetes</taxon>
        <taxon>Kitasatosporales</taxon>
        <taxon>Streptomycetaceae</taxon>
        <taxon>Actinacidiphila</taxon>
    </lineage>
</organism>
<proteinExistence type="predicted"/>
<evidence type="ECO:0008006" key="3">
    <source>
        <dbReference type="Google" id="ProtNLM"/>
    </source>
</evidence>
<reference evidence="1 2" key="1">
    <citation type="submission" date="2017-06" db="EMBL/GenBank/DDBJ databases">
        <authorList>
            <person name="Kim H.J."/>
            <person name="Triplett B.A."/>
        </authorList>
    </citation>
    <scope>NUCLEOTIDE SEQUENCE [LARGE SCALE GENOMIC DNA]</scope>
    <source>
        <strain evidence="1 2">CGMCC 4.1858</strain>
    </source>
</reference>
<sequence length="155" mass="17337">MRQARRFDRSTVTRAIGEIRALLADRGCAVPDRADLRLLTLADVFAYAQAANVELRLHTTEIQVRRPQAGRGGRRAFVSGKKKQNTMKATVIADDRGRVLWTYGLRPGQMPLHLMTGWAVITRTVPGSRVQGPGSELWIALWVLSNFLKVVTEGW</sequence>
<keyword evidence="2" id="KW-1185">Reference proteome</keyword>
<protein>
    <recommendedName>
        <fullName evidence="3">Transposase</fullName>
    </recommendedName>
</protein>
<name>A0A239P1E6_9ACTN</name>
<dbReference type="EMBL" id="FZOF01000077">
    <property type="protein sequence ID" value="SNT60822.1"/>
    <property type="molecule type" value="Genomic_DNA"/>
</dbReference>
<gene>
    <name evidence="1" type="ORF">SAMN05216252_1774</name>
</gene>